<gene>
    <name evidence="2" type="ORF">NCTC9828_00436</name>
</gene>
<protein>
    <submittedName>
        <fullName evidence="2">Transcriptional regulator, TetR family</fullName>
    </submittedName>
</protein>
<dbReference type="AlphaFoldDB" id="A0AB74H2F7"/>
<comment type="caution">
    <text evidence="2">The sequence shown here is derived from an EMBL/GenBank/DDBJ whole genome shotgun (WGS) entry which is preliminary data.</text>
</comment>
<organism evidence="2 3">
    <name type="scientific">Streptococcus agalactiae</name>
    <dbReference type="NCBI Taxonomy" id="1311"/>
    <lineage>
        <taxon>Bacteria</taxon>
        <taxon>Bacillati</taxon>
        <taxon>Bacillota</taxon>
        <taxon>Bacilli</taxon>
        <taxon>Lactobacillales</taxon>
        <taxon>Streptococcaceae</taxon>
        <taxon>Streptococcus</taxon>
    </lineage>
</organism>
<sequence>MKQTIIIVLDKITTILNQDSSLDNINVIEEMLCFLYQNKRMIQPIAKNFPNIKIIIKKYITEVVENSEISNLKNRLEKFYKLPYDYALDIFSVTIEVIIFNWINNDFKESPKEVAQFIVSAVDIQNASFFELLLAQDFIQHLKESCKIF</sequence>
<reference evidence="2 3" key="1">
    <citation type="submission" date="2018-06" db="EMBL/GenBank/DDBJ databases">
        <authorList>
            <consortium name="Pathogen Informatics"/>
            <person name="Doyle S."/>
        </authorList>
    </citation>
    <scope>NUCLEOTIDE SEQUENCE [LARGE SCALE GENOMIC DNA]</scope>
    <source>
        <strain evidence="2 3">NCTC9828</strain>
    </source>
</reference>
<dbReference type="InterPro" id="IPR039532">
    <property type="entry name" value="TetR_C_Firmicutes"/>
</dbReference>
<dbReference type="Pfam" id="PF14278">
    <property type="entry name" value="TetR_C_8"/>
    <property type="match status" value="1"/>
</dbReference>
<evidence type="ECO:0000313" key="3">
    <source>
        <dbReference type="Proteomes" id="UP000255140"/>
    </source>
</evidence>
<dbReference type="RefSeq" id="WP_017643573.1">
    <property type="nucleotide sequence ID" value="NZ_CP026082.1"/>
</dbReference>
<dbReference type="EMBL" id="UHEW01000005">
    <property type="protein sequence ID" value="SUN27642.1"/>
    <property type="molecule type" value="Genomic_DNA"/>
</dbReference>
<proteinExistence type="predicted"/>
<accession>A0AB74H2F7</accession>
<name>A0AB74H2F7_STRAG</name>
<evidence type="ECO:0000259" key="1">
    <source>
        <dbReference type="Pfam" id="PF14278"/>
    </source>
</evidence>
<feature type="domain" description="Transcriptional regulator TetR C-terminal Firmicutes type" evidence="1">
    <location>
        <begin position="26"/>
        <end position="119"/>
    </location>
</feature>
<dbReference type="Gene3D" id="1.10.357.10">
    <property type="entry name" value="Tetracycline Repressor, domain 2"/>
    <property type="match status" value="1"/>
</dbReference>
<dbReference type="Proteomes" id="UP000255140">
    <property type="component" value="Unassembled WGS sequence"/>
</dbReference>
<evidence type="ECO:0000313" key="2">
    <source>
        <dbReference type="EMBL" id="SUN27642.1"/>
    </source>
</evidence>